<sequence>MTKTIATAYVRFIQISGGKRRPVYILRETHTELFFFNITTKYTSKSDFIKQWYFEIKDYHPTRLKKQSWIDTYQLYSLAKKTTEINYTGQLSDDDTARLRHFLERIKNLNRE</sequence>
<organism evidence="1 2">
    <name type="scientific">Lactiplantibacillus plajomi</name>
    <dbReference type="NCBI Taxonomy" id="1457217"/>
    <lineage>
        <taxon>Bacteria</taxon>
        <taxon>Bacillati</taxon>
        <taxon>Bacillota</taxon>
        <taxon>Bacilli</taxon>
        <taxon>Lactobacillales</taxon>
        <taxon>Lactobacillaceae</taxon>
        <taxon>Lactiplantibacillus</taxon>
    </lineage>
</organism>
<reference evidence="1 2" key="1">
    <citation type="submission" date="2024-09" db="EMBL/GenBank/DDBJ databases">
        <authorList>
            <person name="Sun Q."/>
            <person name="Mori K."/>
        </authorList>
    </citation>
    <scope>NUCLEOTIDE SEQUENCE [LARGE SCALE GENOMIC DNA]</scope>
    <source>
        <strain evidence="1 2">TBRC 4575</strain>
    </source>
</reference>
<name>A0ABV6K3P3_9LACO</name>
<dbReference type="Proteomes" id="UP001589855">
    <property type="component" value="Unassembled WGS sequence"/>
</dbReference>
<dbReference type="InterPro" id="IPR011067">
    <property type="entry name" value="Plasmid_toxin/cell-grow_inhib"/>
</dbReference>
<dbReference type="EMBL" id="JBHLUK010000059">
    <property type="protein sequence ID" value="MFC0423732.1"/>
    <property type="molecule type" value="Genomic_DNA"/>
</dbReference>
<proteinExistence type="predicted"/>
<dbReference type="RefSeq" id="WP_137645676.1">
    <property type="nucleotide sequence ID" value="NZ_BAABRM010000023.1"/>
</dbReference>
<comment type="caution">
    <text evidence="1">The sequence shown here is derived from an EMBL/GenBank/DDBJ whole genome shotgun (WGS) entry which is preliminary data.</text>
</comment>
<dbReference type="Gene3D" id="2.30.30.110">
    <property type="match status" value="1"/>
</dbReference>
<evidence type="ECO:0000313" key="2">
    <source>
        <dbReference type="Proteomes" id="UP001589855"/>
    </source>
</evidence>
<dbReference type="SUPFAM" id="SSF50118">
    <property type="entry name" value="Cell growth inhibitor/plasmid maintenance toxic component"/>
    <property type="match status" value="1"/>
</dbReference>
<gene>
    <name evidence="1" type="ORF">ACFFGS_06305</name>
</gene>
<protein>
    <submittedName>
        <fullName evidence="1">Type II toxin-antitoxin system PemK/MazF family toxin</fullName>
    </submittedName>
</protein>
<evidence type="ECO:0000313" key="1">
    <source>
        <dbReference type="EMBL" id="MFC0423732.1"/>
    </source>
</evidence>
<keyword evidence="2" id="KW-1185">Reference proteome</keyword>
<accession>A0ABV6K3P3</accession>